<proteinExistence type="predicted"/>
<name>A0ABQ6LWZ7_9GAMM</name>
<keyword evidence="2" id="KW-1185">Reference proteome</keyword>
<protein>
    <recommendedName>
        <fullName evidence="3">DUF1570 domain-containing protein</fullName>
    </recommendedName>
</protein>
<dbReference type="Gene3D" id="1.25.40.10">
    <property type="entry name" value="Tetratricopeptide repeat domain"/>
    <property type="match status" value="1"/>
</dbReference>
<dbReference type="Proteomes" id="UP001224392">
    <property type="component" value="Unassembled WGS sequence"/>
</dbReference>
<accession>A0ABQ6LWZ7</accession>
<dbReference type="InterPro" id="IPR011990">
    <property type="entry name" value="TPR-like_helical_dom_sf"/>
</dbReference>
<comment type="caution">
    <text evidence="1">The sequence shown here is derived from an EMBL/GenBank/DDBJ whole genome shotgun (WGS) entry which is preliminary data.</text>
</comment>
<reference evidence="1 2" key="1">
    <citation type="submission" date="2023-04" db="EMBL/GenBank/DDBJ databases">
        <title>Marinobulbifer ophiurae gen. nov., sp. Nov., isolate from tissue of brittle star Ophioplocus japonicus.</title>
        <authorList>
            <person name="Kawano K."/>
            <person name="Sawayama S."/>
            <person name="Nakagawa S."/>
        </authorList>
    </citation>
    <scope>NUCLEOTIDE SEQUENCE [LARGE SCALE GENOMIC DNA]</scope>
    <source>
        <strain evidence="1 2">NKW57</strain>
    </source>
</reference>
<evidence type="ECO:0008006" key="3">
    <source>
        <dbReference type="Google" id="ProtNLM"/>
    </source>
</evidence>
<dbReference type="SUPFAM" id="SSF81901">
    <property type="entry name" value="HCP-like"/>
    <property type="match status" value="1"/>
</dbReference>
<gene>
    <name evidence="1" type="ORF">MNKW57_09570</name>
</gene>
<evidence type="ECO:0000313" key="1">
    <source>
        <dbReference type="EMBL" id="GMG86636.1"/>
    </source>
</evidence>
<organism evidence="1 2">
    <name type="scientific">Biformimicrobium ophioploci</name>
    <dbReference type="NCBI Taxonomy" id="3036711"/>
    <lineage>
        <taxon>Bacteria</taxon>
        <taxon>Pseudomonadati</taxon>
        <taxon>Pseudomonadota</taxon>
        <taxon>Gammaproteobacteria</taxon>
        <taxon>Cellvibrionales</taxon>
        <taxon>Microbulbiferaceae</taxon>
        <taxon>Biformimicrobium</taxon>
    </lineage>
</organism>
<evidence type="ECO:0000313" key="2">
    <source>
        <dbReference type="Proteomes" id="UP001224392"/>
    </source>
</evidence>
<sequence>MPAYANASWTKYESSNFIVYSDYADKSVKKKIERLERFKATLNKLLSIPEAAGRVPFEIYWFKNRREFRKYTEDFDTAGFFLDRLGSPVMVVGPGYGDEVLFHEYIHFLTRRLGSFKYPRWYDEGIAEFYSTMEFKGGDAIVGAVPDIRKSWLQHRPKVKLSELLEHGYQSRGSQFTARFYASSWLLVHRLILGYMNNMPDYNDGLRDYLKRYTEGEKGAEVFMASIGADEADLQSELSHYARKRNLKLGSMKAPKVAVQIQAARLDKAEALNAMVRLALAKNDWKYAEELLRDDEATLDTEGRAVLAIIEGHGNEVPGSEVVLIEALEASSELSGAASNFLGHALFDLAEKPGASSEQNLIDAVNYLMQAREQGQLHGEARMLVEALWSLGREEEAIAEIVRLIQSNPASIATNMLAGEYMIKARALDEAKYFLRKVVNWSHSESQVKYAEKLLAKLDSIIAVTEAP</sequence>
<dbReference type="EMBL" id="BSYJ01000002">
    <property type="protein sequence ID" value="GMG86636.1"/>
    <property type="molecule type" value="Genomic_DNA"/>
</dbReference>